<organism evidence="1">
    <name type="scientific">Polysiphonia sertularioides</name>
    <dbReference type="NCBI Taxonomy" id="945028"/>
    <lineage>
        <taxon>Eukaryota</taxon>
        <taxon>Rhodophyta</taxon>
        <taxon>Florideophyceae</taxon>
        <taxon>Rhodymeniophycidae</taxon>
        <taxon>Ceramiales</taxon>
        <taxon>Rhodomelaceae</taxon>
        <taxon>Polysiphonioideae</taxon>
        <taxon>Polysiphonia</taxon>
    </lineage>
</organism>
<dbReference type="EMBL" id="MF101435">
    <property type="protein sequence ID" value="ARW65071.1"/>
    <property type="molecule type" value="Genomic_DNA"/>
</dbReference>
<keyword evidence="1" id="KW-0934">Plastid</keyword>
<sequence>MKKNALLKKIDLLMISLNSIILNKNKNDEDKKTKKLENSISNTRYYKNNKFVSLVSYINLIQQNIAKKKLSRVSTKFIKKYNSHEEISTLKEYIFKFCHKQRNNEEYYIGQKIMSSHIKKKIPLRKPLRTFT</sequence>
<gene>
    <name evidence="1" type="primary">ConsOrf3</name>
</gene>
<proteinExistence type="predicted"/>
<geneLocation type="chloroplast" evidence="1"/>
<accession>A0A1Z1MH35</accession>
<evidence type="ECO:0000313" key="1">
    <source>
        <dbReference type="EMBL" id="ARW65071.1"/>
    </source>
</evidence>
<dbReference type="AlphaFoldDB" id="A0A1Z1MH35"/>
<reference evidence="1" key="1">
    <citation type="journal article" date="2017" name="J. Phycol.">
        <title>Analysis of chloroplast genomes and a supermatrix inform reclassification of the Rhodomelaceae (Rhodophyta).</title>
        <authorList>
            <person name="Diaz-Tapia P."/>
            <person name="Maggs C.A."/>
            <person name="West J.A."/>
            <person name="Verbruggen H."/>
        </authorList>
    </citation>
    <scope>NUCLEOTIDE SEQUENCE</scope>
    <source>
        <strain evidence="1">PD0001</strain>
    </source>
</reference>
<protein>
    <submittedName>
        <fullName evidence="1">Uncharacterized protein</fullName>
    </submittedName>
</protein>
<name>A0A1Z1MH35_9FLOR</name>
<keyword evidence="1" id="KW-0150">Chloroplast</keyword>